<proteinExistence type="inferred from homology"/>
<name>U2SZW6_9ACTN</name>
<dbReference type="Gene3D" id="3.40.50.11740">
    <property type="entry name" value="HypD, alpha/beta domain 2"/>
    <property type="match status" value="2"/>
</dbReference>
<gene>
    <name evidence="4" type="primary">hypD</name>
    <name evidence="4" type="ORF">HMPREF1316_1245</name>
</gene>
<comment type="similarity">
    <text evidence="1">Belongs to the HypD family.</text>
</comment>
<dbReference type="NCBIfam" id="TIGR00075">
    <property type="entry name" value="hypD"/>
    <property type="match status" value="1"/>
</dbReference>
<organism evidence="4 5">
    <name type="scientific">Olsenella profusa F0195</name>
    <dbReference type="NCBI Taxonomy" id="1125712"/>
    <lineage>
        <taxon>Bacteria</taxon>
        <taxon>Bacillati</taxon>
        <taxon>Actinomycetota</taxon>
        <taxon>Coriobacteriia</taxon>
        <taxon>Coriobacteriales</taxon>
        <taxon>Atopobiaceae</taxon>
        <taxon>Olsenella</taxon>
    </lineage>
</organism>
<dbReference type="STRING" id="1125712.HMPREF1316_1245"/>
<dbReference type="GO" id="GO:0005506">
    <property type="term" value="F:iron ion binding"/>
    <property type="evidence" value="ECO:0007669"/>
    <property type="project" value="TreeGrafter"/>
</dbReference>
<evidence type="ECO:0000256" key="3">
    <source>
        <dbReference type="ARBA" id="ARBA00023004"/>
    </source>
</evidence>
<comment type="caution">
    <text evidence="4">The sequence shown here is derived from an EMBL/GenBank/DDBJ whole genome shotgun (WGS) entry which is preliminary data.</text>
</comment>
<reference evidence="4 5" key="1">
    <citation type="submission" date="2013-08" db="EMBL/GenBank/DDBJ databases">
        <authorList>
            <person name="Durkin A.S."/>
            <person name="Haft D.R."/>
            <person name="McCorrison J."/>
            <person name="Torralba M."/>
            <person name="Gillis M."/>
            <person name="Haft D.H."/>
            <person name="Methe B."/>
            <person name="Sutton G."/>
            <person name="Nelson K.E."/>
        </authorList>
    </citation>
    <scope>NUCLEOTIDE SEQUENCE [LARGE SCALE GENOMIC DNA]</scope>
    <source>
        <strain evidence="4 5">F0195</strain>
    </source>
</reference>
<accession>U2SZW6</accession>
<keyword evidence="2" id="KW-0479">Metal-binding</keyword>
<dbReference type="Gene3D" id="6.10.20.100">
    <property type="match status" value="1"/>
</dbReference>
<dbReference type="AlphaFoldDB" id="U2SZW6"/>
<dbReference type="InterPro" id="IPR042243">
    <property type="entry name" value="HypD_1"/>
</dbReference>
<evidence type="ECO:0000313" key="4">
    <source>
        <dbReference type="EMBL" id="ERL06339.1"/>
    </source>
</evidence>
<dbReference type="PATRIC" id="fig|1125712.3.peg.2241"/>
<dbReference type="PANTHER" id="PTHR30149:SF0">
    <property type="entry name" value="HYDROGENASE MATURATION FACTOR HYPD"/>
    <property type="match status" value="1"/>
</dbReference>
<evidence type="ECO:0000256" key="1">
    <source>
        <dbReference type="ARBA" id="ARBA00007888"/>
    </source>
</evidence>
<keyword evidence="3" id="KW-0408">Iron</keyword>
<dbReference type="InterPro" id="IPR002780">
    <property type="entry name" value="Hyd_form_HypD"/>
</dbReference>
<dbReference type="InterPro" id="IPR042244">
    <property type="entry name" value="HypD_2_sf"/>
</dbReference>
<dbReference type="PANTHER" id="PTHR30149">
    <property type="entry name" value="HYDROGENASE PROTEIN ASSEMBLY PROTEIN HYPD"/>
    <property type="match status" value="1"/>
</dbReference>
<sequence>MMGGHATACGARRSAREALEGYDGPHVRIMEVCGTHTHELFRQGIRHILPPQVELVSGPGCPVCVTPVGFVDEALMLALDRGCTICTFGDLVRVPGTELSLAGARAQGATVRVVYSPQDAEAYAAAHPDEQVVFLSVGFETTAPSSCLAVRAATDDGLTNFSLLTANRTMPGAYEAMRGSTDLFLYPGHVHAITGTKVCEDLVAEGVSGVLAGFTATELVTALAVGVTKFAQGAPFFVNCYPRVVRPEGAPAARRLVARMMEPCDATWRGIGTIAGSGLRLREPYAGYDARARYDLPRIDGRENPACRCGAVLQGACTPRACPAFGTACTPEHPVGACMVSSEGACSAFYLYGADLDVGLAPAASRRPVTLGPTEGGRHS</sequence>
<evidence type="ECO:0000256" key="2">
    <source>
        <dbReference type="ARBA" id="ARBA00022723"/>
    </source>
</evidence>
<dbReference type="EMBL" id="AWEZ01000067">
    <property type="protein sequence ID" value="ERL06339.1"/>
    <property type="molecule type" value="Genomic_DNA"/>
</dbReference>
<dbReference type="Proteomes" id="UP000016638">
    <property type="component" value="Unassembled WGS sequence"/>
</dbReference>
<dbReference type="GO" id="GO:0051604">
    <property type="term" value="P:protein maturation"/>
    <property type="evidence" value="ECO:0007669"/>
    <property type="project" value="TreeGrafter"/>
</dbReference>
<dbReference type="PIRSF" id="PIRSF005622">
    <property type="entry name" value="Hydrgn_mat_hypD"/>
    <property type="match status" value="1"/>
</dbReference>
<dbReference type="GO" id="GO:0070025">
    <property type="term" value="F:carbon monoxide binding"/>
    <property type="evidence" value="ECO:0007669"/>
    <property type="project" value="TreeGrafter"/>
</dbReference>
<dbReference type="GO" id="GO:0051539">
    <property type="term" value="F:4 iron, 4 sulfur cluster binding"/>
    <property type="evidence" value="ECO:0007669"/>
    <property type="project" value="TreeGrafter"/>
</dbReference>
<evidence type="ECO:0000313" key="5">
    <source>
        <dbReference type="Proteomes" id="UP000016638"/>
    </source>
</evidence>
<dbReference type="Pfam" id="PF01924">
    <property type="entry name" value="HypD"/>
    <property type="match status" value="1"/>
</dbReference>
<dbReference type="eggNOG" id="COG0409">
    <property type="taxonomic scope" value="Bacteria"/>
</dbReference>
<protein>
    <submittedName>
        <fullName evidence="4">Hydrogenase expression/formation protein HypD</fullName>
    </submittedName>
</protein>
<keyword evidence="5" id="KW-1185">Reference proteome</keyword>